<dbReference type="Proteomes" id="UP000324091">
    <property type="component" value="Chromosome 1"/>
</dbReference>
<feature type="region of interest" description="Disordered" evidence="7">
    <location>
        <begin position="75"/>
        <end position="166"/>
    </location>
</feature>
<dbReference type="GO" id="GO:0046854">
    <property type="term" value="P:phosphatidylinositol phosphate biosynthetic process"/>
    <property type="evidence" value="ECO:0007669"/>
    <property type="project" value="TreeGrafter"/>
</dbReference>
<comment type="pathway">
    <text evidence="1">Protein modification; protein ubiquitination.</text>
</comment>
<dbReference type="InterPro" id="IPR000980">
    <property type="entry name" value="SH2"/>
</dbReference>
<dbReference type="AlphaFoldDB" id="A0A5C6PTM2"/>
<organism evidence="10 11">
    <name type="scientific">Takifugu flavidus</name>
    <name type="common">sansaifugu</name>
    <dbReference type="NCBI Taxonomy" id="433684"/>
    <lineage>
        <taxon>Eukaryota</taxon>
        <taxon>Metazoa</taxon>
        <taxon>Chordata</taxon>
        <taxon>Craniata</taxon>
        <taxon>Vertebrata</taxon>
        <taxon>Euteleostomi</taxon>
        <taxon>Actinopterygii</taxon>
        <taxon>Neopterygii</taxon>
        <taxon>Teleostei</taxon>
        <taxon>Neoteleostei</taxon>
        <taxon>Acanthomorphata</taxon>
        <taxon>Eupercaria</taxon>
        <taxon>Tetraodontiformes</taxon>
        <taxon>Tetradontoidea</taxon>
        <taxon>Tetraodontidae</taxon>
        <taxon>Takifugu</taxon>
    </lineage>
</organism>
<dbReference type="UniPathway" id="UPA00143"/>
<dbReference type="PROSITE" id="PS50001">
    <property type="entry name" value="SH2"/>
    <property type="match status" value="1"/>
</dbReference>
<feature type="compositionally biased region" description="Pro residues" evidence="7">
    <location>
        <begin position="131"/>
        <end position="152"/>
    </location>
</feature>
<dbReference type="SMART" id="SM00969">
    <property type="entry name" value="SOCS_box"/>
    <property type="match status" value="1"/>
</dbReference>
<dbReference type="SUPFAM" id="SSF55550">
    <property type="entry name" value="SH2 domain"/>
    <property type="match status" value="1"/>
</dbReference>
<dbReference type="PANTHER" id="PTHR10155">
    <property type="entry name" value="PHOSPHATIDYLINOSITOL 3-KINASE REGULATORY SUBUNIT"/>
    <property type="match status" value="1"/>
</dbReference>
<evidence type="ECO:0000256" key="6">
    <source>
        <dbReference type="PROSITE-ProRule" id="PRU00191"/>
    </source>
</evidence>
<keyword evidence="11" id="KW-1185">Reference proteome</keyword>
<evidence type="ECO:0000256" key="4">
    <source>
        <dbReference type="ARBA" id="ARBA00022786"/>
    </source>
</evidence>
<keyword evidence="4" id="KW-0833">Ubl conjugation pathway</keyword>
<dbReference type="Gene3D" id="1.10.750.20">
    <property type="entry name" value="SOCS box"/>
    <property type="match status" value="1"/>
</dbReference>
<evidence type="ECO:0000313" key="11">
    <source>
        <dbReference type="Proteomes" id="UP000324091"/>
    </source>
</evidence>
<dbReference type="GO" id="GO:0005942">
    <property type="term" value="C:phosphatidylinositol 3-kinase complex"/>
    <property type="evidence" value="ECO:0007669"/>
    <property type="project" value="TreeGrafter"/>
</dbReference>
<accession>A0A5C6PTM2</accession>
<evidence type="ECO:0000256" key="5">
    <source>
        <dbReference type="ARBA" id="ARBA00022999"/>
    </source>
</evidence>
<feature type="compositionally biased region" description="Low complexity" evidence="7">
    <location>
        <begin position="153"/>
        <end position="166"/>
    </location>
</feature>
<evidence type="ECO:0000256" key="2">
    <source>
        <dbReference type="ARBA" id="ARBA00022604"/>
    </source>
</evidence>
<sequence length="405" mass="42836">MEAEIQAGIRWAPPSWGEAHFRRCVSVSDRSGASLAAPNRPALAGERGVLFHAGGGGQSAPGSFSVTPFVRPLVAGGASGGGRGPAAVEPRPPNRAPPRLPVTRAMTAHQPGELGLDSHSSAPGPWTRCVTPPPSAYAPPPGAPPAPSPPSPVHLHPPLVGPLPLHQQAEAGGHGIMVTFNGPKALAMSSVRSADARVQGSNFTPHHFKPFSSNEHYQQVMRALRKLQESGFYWGAMGGREASSTLRSEPPGTFLIRDSSDHHHFFTLSVQTARGTKNLRIHSEGGGFFLQPDPQNAHELPQFDCVLKLIAHYMGKGSEAGGRGGAGACGGDPGGAEVKARSVYLIHTGGERIPLELRRPLLTSLSSLQHLCRTTLNNRGLGRPEQSEQLPSSIKDYLEEYDAPI</sequence>
<feature type="compositionally biased region" description="Pro residues" evidence="7">
    <location>
        <begin position="90"/>
        <end position="100"/>
    </location>
</feature>
<protein>
    <submittedName>
        <fullName evidence="10">Suppressor of cytokine signaling 3</fullName>
    </submittedName>
</protein>
<dbReference type="EMBL" id="RHFK02000001">
    <property type="protein sequence ID" value="TWW82281.1"/>
    <property type="molecule type" value="Genomic_DNA"/>
</dbReference>
<dbReference type="GO" id="GO:0016567">
    <property type="term" value="P:protein ubiquitination"/>
    <property type="evidence" value="ECO:0007669"/>
    <property type="project" value="UniProtKB-UniPathway"/>
</dbReference>
<evidence type="ECO:0000256" key="3">
    <source>
        <dbReference type="ARBA" id="ARBA00022700"/>
    </source>
</evidence>
<feature type="domain" description="SH2" evidence="8">
    <location>
        <begin position="232"/>
        <end position="313"/>
    </location>
</feature>
<dbReference type="GO" id="GO:0009968">
    <property type="term" value="P:negative regulation of signal transduction"/>
    <property type="evidence" value="ECO:0007669"/>
    <property type="project" value="UniProtKB-KW"/>
</dbReference>
<evidence type="ECO:0000256" key="7">
    <source>
        <dbReference type="SAM" id="MobiDB-lite"/>
    </source>
</evidence>
<feature type="domain" description="SOCS box" evidence="9">
    <location>
        <begin position="356"/>
        <end position="404"/>
    </location>
</feature>
<keyword evidence="2" id="KW-0341">Growth regulation</keyword>
<reference evidence="10 11" key="1">
    <citation type="submission" date="2019-04" db="EMBL/GenBank/DDBJ databases">
        <title>Chromosome genome assembly for Takifugu flavidus.</title>
        <authorList>
            <person name="Xiao S."/>
        </authorList>
    </citation>
    <scope>NUCLEOTIDE SEQUENCE [LARGE SCALE GENOMIC DNA]</scope>
    <source>
        <strain evidence="10">HTHZ2018</strain>
        <tissue evidence="10">Muscle</tissue>
    </source>
</reference>
<dbReference type="SMART" id="SM00252">
    <property type="entry name" value="SH2"/>
    <property type="match status" value="1"/>
</dbReference>
<comment type="caution">
    <text evidence="10">The sequence shown here is derived from an EMBL/GenBank/DDBJ whole genome shotgun (WGS) entry which is preliminary data.</text>
</comment>
<keyword evidence="3" id="KW-0734">Signal transduction inhibitor</keyword>
<dbReference type="SUPFAM" id="SSF158235">
    <property type="entry name" value="SOCS box-like"/>
    <property type="match status" value="1"/>
</dbReference>
<dbReference type="PROSITE" id="PS50225">
    <property type="entry name" value="SOCS"/>
    <property type="match status" value="1"/>
</dbReference>
<dbReference type="GO" id="GO:0035556">
    <property type="term" value="P:intracellular signal transduction"/>
    <property type="evidence" value="ECO:0007669"/>
    <property type="project" value="InterPro"/>
</dbReference>
<evidence type="ECO:0000259" key="8">
    <source>
        <dbReference type="PROSITE" id="PS50001"/>
    </source>
</evidence>
<dbReference type="InterPro" id="IPR036036">
    <property type="entry name" value="SOCS_box-like_dom_sf"/>
</dbReference>
<dbReference type="Gene3D" id="3.30.505.10">
    <property type="entry name" value="SH2 domain"/>
    <property type="match status" value="1"/>
</dbReference>
<evidence type="ECO:0000256" key="1">
    <source>
        <dbReference type="ARBA" id="ARBA00004906"/>
    </source>
</evidence>
<gene>
    <name evidence="10" type="ORF">D4764_01G0020960</name>
</gene>
<dbReference type="GO" id="GO:0046935">
    <property type="term" value="F:1-phosphatidylinositol-3-kinase regulator activity"/>
    <property type="evidence" value="ECO:0007669"/>
    <property type="project" value="TreeGrafter"/>
</dbReference>
<dbReference type="Pfam" id="PF00017">
    <property type="entry name" value="SH2"/>
    <property type="match status" value="1"/>
</dbReference>
<evidence type="ECO:0000313" key="10">
    <source>
        <dbReference type="EMBL" id="TWW82281.1"/>
    </source>
</evidence>
<dbReference type="InterPro" id="IPR001496">
    <property type="entry name" value="SOCS_box"/>
</dbReference>
<evidence type="ECO:0000259" key="9">
    <source>
        <dbReference type="PROSITE" id="PS50225"/>
    </source>
</evidence>
<dbReference type="SMART" id="SM00253">
    <property type="entry name" value="SOCS"/>
    <property type="match status" value="1"/>
</dbReference>
<dbReference type="InterPro" id="IPR036860">
    <property type="entry name" value="SH2_dom_sf"/>
</dbReference>
<keyword evidence="5 6" id="KW-0727">SH2 domain</keyword>
<dbReference type="PANTHER" id="PTHR10155:SF11">
    <property type="entry name" value="SUPPRESSOR OF CYTOKINE SIGNALING 3"/>
    <property type="match status" value="1"/>
</dbReference>
<proteinExistence type="predicted"/>
<name>A0A5C6PTM2_9TELE</name>